<keyword evidence="4 6" id="KW-1133">Transmembrane helix</keyword>
<protein>
    <submittedName>
        <fullName evidence="9">FtsX-like permease family protein</fullName>
    </submittedName>
</protein>
<feature type="domain" description="ABC3 transporter permease C-terminal" evidence="7">
    <location>
        <begin position="295"/>
        <end position="409"/>
    </location>
</feature>
<feature type="domain" description="MacB-like periplasmic core" evidence="8">
    <location>
        <begin position="437"/>
        <end position="634"/>
    </location>
</feature>
<feature type="transmembrane region" description="Helical" evidence="6">
    <location>
        <begin position="674"/>
        <end position="695"/>
    </location>
</feature>
<evidence type="ECO:0000313" key="9">
    <source>
        <dbReference type="EMBL" id="TMM52129.1"/>
    </source>
</evidence>
<accession>A0A5S3PFY7</accession>
<feature type="domain" description="MacB-like periplasmic core" evidence="8">
    <location>
        <begin position="21"/>
        <end position="247"/>
    </location>
</feature>
<dbReference type="Pfam" id="PF02687">
    <property type="entry name" value="FtsX"/>
    <property type="match status" value="2"/>
</dbReference>
<keyword evidence="3 6" id="KW-0812">Transmembrane</keyword>
<dbReference type="GO" id="GO:0005886">
    <property type="term" value="C:plasma membrane"/>
    <property type="evidence" value="ECO:0007669"/>
    <property type="project" value="UniProtKB-SubCell"/>
</dbReference>
<keyword evidence="2" id="KW-1003">Cell membrane</keyword>
<feature type="transmembrane region" description="Helical" evidence="6">
    <location>
        <begin position="289"/>
        <end position="311"/>
    </location>
</feature>
<dbReference type="PANTHER" id="PTHR30572">
    <property type="entry name" value="MEMBRANE COMPONENT OF TRANSPORTER-RELATED"/>
    <property type="match status" value="1"/>
</dbReference>
<feature type="transmembrane region" description="Helical" evidence="6">
    <location>
        <begin position="757"/>
        <end position="780"/>
    </location>
</feature>
<feature type="transmembrane region" description="Helical" evidence="6">
    <location>
        <begin position="431"/>
        <end position="449"/>
    </location>
</feature>
<name>A0A5S3PFY7_9FLAO</name>
<dbReference type="RefSeq" id="WP_138659972.1">
    <property type="nucleotide sequence ID" value="NZ_VATY01000006.1"/>
</dbReference>
<organism evidence="9 10">
    <name type="scientific">Maribacter algarum</name>
    <name type="common">ex Zhang et al. 2020</name>
    <dbReference type="NCBI Taxonomy" id="2578118"/>
    <lineage>
        <taxon>Bacteria</taxon>
        <taxon>Pseudomonadati</taxon>
        <taxon>Bacteroidota</taxon>
        <taxon>Flavobacteriia</taxon>
        <taxon>Flavobacteriales</taxon>
        <taxon>Flavobacteriaceae</taxon>
        <taxon>Maribacter</taxon>
    </lineage>
</organism>
<dbReference type="InterPro" id="IPR025857">
    <property type="entry name" value="MacB_PCD"/>
</dbReference>
<proteinExistence type="predicted"/>
<evidence type="ECO:0000259" key="8">
    <source>
        <dbReference type="Pfam" id="PF12704"/>
    </source>
</evidence>
<dbReference type="EMBL" id="VATY01000006">
    <property type="protein sequence ID" value="TMM52129.1"/>
    <property type="molecule type" value="Genomic_DNA"/>
</dbReference>
<evidence type="ECO:0000256" key="6">
    <source>
        <dbReference type="SAM" id="Phobius"/>
    </source>
</evidence>
<keyword evidence="5 6" id="KW-0472">Membrane</keyword>
<evidence type="ECO:0000256" key="5">
    <source>
        <dbReference type="ARBA" id="ARBA00023136"/>
    </source>
</evidence>
<keyword evidence="10" id="KW-1185">Reference proteome</keyword>
<dbReference type="InterPro" id="IPR003838">
    <property type="entry name" value="ABC3_permease_C"/>
</dbReference>
<evidence type="ECO:0000256" key="2">
    <source>
        <dbReference type="ARBA" id="ARBA00022475"/>
    </source>
</evidence>
<dbReference type="GO" id="GO:0022857">
    <property type="term" value="F:transmembrane transporter activity"/>
    <property type="evidence" value="ECO:0007669"/>
    <property type="project" value="TreeGrafter"/>
</dbReference>
<dbReference type="InterPro" id="IPR050250">
    <property type="entry name" value="Macrolide_Exporter_MacB"/>
</dbReference>
<feature type="transmembrane region" description="Helical" evidence="6">
    <location>
        <begin position="20"/>
        <end position="41"/>
    </location>
</feature>
<dbReference type="Proteomes" id="UP000310314">
    <property type="component" value="Unassembled WGS sequence"/>
</dbReference>
<evidence type="ECO:0000313" key="10">
    <source>
        <dbReference type="Proteomes" id="UP000310314"/>
    </source>
</evidence>
<evidence type="ECO:0000256" key="3">
    <source>
        <dbReference type="ARBA" id="ARBA00022692"/>
    </source>
</evidence>
<feature type="transmembrane region" description="Helical" evidence="6">
    <location>
        <begin position="707"/>
        <end position="737"/>
    </location>
</feature>
<comment type="caution">
    <text evidence="9">The sequence shown here is derived from an EMBL/GenBank/DDBJ whole genome shotgun (WGS) entry which is preliminary data.</text>
</comment>
<dbReference type="AlphaFoldDB" id="A0A5S3PFY7"/>
<feature type="domain" description="ABC3 transporter permease C-terminal" evidence="7">
    <location>
        <begin position="675"/>
        <end position="787"/>
    </location>
</feature>
<evidence type="ECO:0000256" key="1">
    <source>
        <dbReference type="ARBA" id="ARBA00004651"/>
    </source>
</evidence>
<dbReference type="PANTHER" id="PTHR30572:SF18">
    <property type="entry name" value="ABC-TYPE MACROLIDE FAMILY EXPORT SYSTEM PERMEASE COMPONENT 2"/>
    <property type="match status" value="1"/>
</dbReference>
<reference evidence="9 10" key="1">
    <citation type="submission" date="2019-05" db="EMBL/GenBank/DDBJ databases">
        <authorList>
            <person name="Zhang J.-Y."/>
            <person name="Feg X."/>
            <person name="Du Z.-J."/>
        </authorList>
    </citation>
    <scope>NUCLEOTIDE SEQUENCE [LARGE SCALE GENOMIC DNA]</scope>
    <source>
        <strain evidence="9 10">RZ26</strain>
    </source>
</reference>
<evidence type="ECO:0000256" key="4">
    <source>
        <dbReference type="ARBA" id="ARBA00022989"/>
    </source>
</evidence>
<comment type="subcellular location">
    <subcellularLocation>
        <location evidence="1">Cell membrane</location>
        <topology evidence="1">Multi-pass membrane protein</topology>
    </subcellularLocation>
</comment>
<dbReference type="OrthoDB" id="5933722at2"/>
<evidence type="ECO:0000259" key="7">
    <source>
        <dbReference type="Pfam" id="PF02687"/>
    </source>
</evidence>
<gene>
    <name evidence="9" type="ORF">FEE95_20800</name>
</gene>
<sequence length="794" mass="88798">MLKHNLLIAFRNFKKYKSSFLINIIGLSSGLTCVLFILLWVKDETSFDKFHKNEGQLFQLITNMPLDNQLLTLENSPFLVSENITKEFPEVEDAAGIGADFCTPKGIFSDGDVSQAATGIFATPNFFEVFSFQLLEGSKEQVLSNKYGLAISENLATKLFGSNKNAIGKSLDWNYEWSDGGGDVKLTVSGVFKTPPKNSTLQFEYVVHSDLLIDDDRNAGDWNGHYAKSFILLKEGTDIDNFNKKIEGYLVSKRTAGKFTFSSFLQKFSDRYLKNPYENGIQVGGRIEYVNLFVIIALFILLIACINFMNLATAQASRKMKEVGVKKAVGANRGSLIIQYLSESVLLSFMSLILALILVILLLPQFNALTQKSIEFTLEWPEIIGLVSIVLATGLIAGSYPAFRLSSFKPVEVLKGKLPTSFGEFWMRKGLVVFQFTLSIIFIIGIVVVNKQIEFTQKKNLGYERSNVVRFTLGSNNKHPETFLSEIKNIAGVVNVGAMNGDFLDGLDNNGGWSWDGQESNKGILFQAPRLSYNAIETLGMELLAGRTFSKERNDDFNKIIINESALKLMGLENPIGKILDKGDTQKHEIIGVVKDFQYGSIHKKVEPLIIRFREYGRDIMVKIASGTEQETLAKLEDLFAEFNPGYPFDYSFLDKDYQALYKAESRVADLSNYFGILAILISCLGLFGLATFTAERRAKEIGIRKILGSSIMGIVTMFSSEFMKMVFIAIVVAIPIGYWASLRWLENFGYSIDLQWWYFALAGLIAICIAMFTVSFQAIKAATVNPVKSLRTE</sequence>
<dbReference type="Pfam" id="PF12704">
    <property type="entry name" value="MacB_PCD"/>
    <property type="match status" value="2"/>
</dbReference>
<feature type="transmembrane region" description="Helical" evidence="6">
    <location>
        <begin position="383"/>
        <end position="403"/>
    </location>
</feature>
<feature type="transmembrane region" description="Helical" evidence="6">
    <location>
        <begin position="345"/>
        <end position="363"/>
    </location>
</feature>